<gene>
    <name evidence="1" type="ORF">ABJI51_05315</name>
</gene>
<evidence type="ECO:0000313" key="1">
    <source>
        <dbReference type="EMBL" id="MEQ0558478.1"/>
    </source>
</evidence>
<comment type="caution">
    <text evidence="1">The sequence shown here is derived from an EMBL/GenBank/DDBJ whole genome shotgun (WGS) entry which is preliminary data.</text>
</comment>
<accession>A0ABV0L843</accession>
<evidence type="ECO:0000313" key="2">
    <source>
        <dbReference type="Proteomes" id="UP001440984"/>
    </source>
</evidence>
<name>A0ABV0L843_9PSEU</name>
<sequence>MYPALGWWEYREETKNLRLPYAVVVSVDFGTQDIDVYTAIQAAVTTTIST</sequence>
<protein>
    <submittedName>
        <fullName evidence="1">Uncharacterized protein</fullName>
    </submittedName>
</protein>
<dbReference type="EMBL" id="JBDZYD010000002">
    <property type="protein sequence ID" value="MEQ0558478.1"/>
    <property type="molecule type" value="Genomic_DNA"/>
</dbReference>
<reference evidence="1 2" key="1">
    <citation type="submission" date="2024-05" db="EMBL/GenBank/DDBJ databases">
        <authorList>
            <person name="Zhao H."/>
            <person name="Xu Y."/>
            <person name="Lin S."/>
            <person name="Spain J.C."/>
            <person name="Zhou N.-Y."/>
        </authorList>
    </citation>
    <scope>NUCLEOTIDE SEQUENCE [LARGE SCALE GENOMIC DNA]</scope>
    <source>
        <strain evidence="1 2">NEAU-NG30</strain>
    </source>
</reference>
<organism evidence="1 2">
    <name type="scientific">Amycolatopsis melonis</name>
    <dbReference type="NCBI Taxonomy" id="3156488"/>
    <lineage>
        <taxon>Bacteria</taxon>
        <taxon>Bacillati</taxon>
        <taxon>Actinomycetota</taxon>
        <taxon>Actinomycetes</taxon>
        <taxon>Pseudonocardiales</taxon>
        <taxon>Pseudonocardiaceae</taxon>
        <taxon>Amycolatopsis</taxon>
    </lineage>
</organism>
<dbReference type="Proteomes" id="UP001440984">
    <property type="component" value="Unassembled WGS sequence"/>
</dbReference>
<proteinExistence type="predicted"/>
<keyword evidence="2" id="KW-1185">Reference proteome</keyword>
<dbReference type="RefSeq" id="WP_348947851.1">
    <property type="nucleotide sequence ID" value="NZ_JBDZYD010000002.1"/>
</dbReference>